<dbReference type="SUPFAM" id="SSF53474">
    <property type="entry name" value="alpha/beta-Hydrolases"/>
    <property type="match status" value="1"/>
</dbReference>
<dbReference type="InterPro" id="IPR050955">
    <property type="entry name" value="Plant_Biomass_Hydrol_Est"/>
</dbReference>
<proteinExistence type="predicted"/>
<dbReference type="InterPro" id="IPR010126">
    <property type="entry name" value="Esterase_phb"/>
</dbReference>
<sequence length="318" mass="34723">MIRALAGLAALGITGFAAHRYLIHVPWPAPPPLGSSLRRGELRVGDRRRTFAYYAPRDLPPGAPLLLAFHGSKGDGEGFRRRTVHRFDELADREGFLVVYPDGFEGHWNDCRTVATYSARTQRIDDIGFVRALIAHFRGAHDIDASRVFAVGWSNGGHFCFRLAFEVPEAIRAIAAVSANLPTEDNCDCTRRGQPLSALIMNGTRDPLNPHGGGLVTIFGFGRRGTVVSSGETARSFASWAGITSEPRVERFPSRDAALWVERQTWSSGAGIEVVLDTVHGGGHVVPQRAVRAERILGPTNLDFDGPGAIWSFFARRG</sequence>
<protein>
    <recommendedName>
        <fullName evidence="5">Polyhydroxybutyrate depolymerase</fullName>
    </recommendedName>
</protein>
<evidence type="ECO:0000313" key="4">
    <source>
        <dbReference type="Proteomes" id="UP001370348"/>
    </source>
</evidence>
<gene>
    <name evidence="3" type="ORF">LZC94_46225</name>
</gene>
<dbReference type="Proteomes" id="UP001370348">
    <property type="component" value="Chromosome"/>
</dbReference>
<evidence type="ECO:0000256" key="1">
    <source>
        <dbReference type="ARBA" id="ARBA00022729"/>
    </source>
</evidence>
<dbReference type="PANTHER" id="PTHR43037">
    <property type="entry name" value="UNNAMED PRODUCT-RELATED"/>
    <property type="match status" value="1"/>
</dbReference>
<reference evidence="3 4" key="1">
    <citation type="submission" date="2021-12" db="EMBL/GenBank/DDBJ databases">
        <title>Discovery of the Pendulisporaceae a myxobacterial family with distinct sporulation behavior and unique specialized metabolism.</title>
        <authorList>
            <person name="Garcia R."/>
            <person name="Popoff A."/>
            <person name="Bader C.D."/>
            <person name="Loehr J."/>
            <person name="Walesch S."/>
            <person name="Walt C."/>
            <person name="Boldt J."/>
            <person name="Bunk B."/>
            <person name="Haeckl F.J.F.P.J."/>
            <person name="Gunesch A.P."/>
            <person name="Birkelbach J."/>
            <person name="Nuebel U."/>
            <person name="Pietschmann T."/>
            <person name="Bach T."/>
            <person name="Mueller R."/>
        </authorList>
    </citation>
    <scope>NUCLEOTIDE SEQUENCE [LARGE SCALE GENOMIC DNA]</scope>
    <source>
        <strain evidence="3 4">MSr11954</strain>
    </source>
</reference>
<dbReference type="Pfam" id="PF10503">
    <property type="entry name" value="Esterase_PHB"/>
    <property type="match status" value="1"/>
</dbReference>
<keyword evidence="2" id="KW-0378">Hydrolase</keyword>
<dbReference type="PANTHER" id="PTHR43037:SF1">
    <property type="entry name" value="BLL1128 PROTEIN"/>
    <property type="match status" value="1"/>
</dbReference>
<dbReference type="InterPro" id="IPR029058">
    <property type="entry name" value="AB_hydrolase_fold"/>
</dbReference>
<keyword evidence="4" id="KW-1185">Reference proteome</keyword>
<evidence type="ECO:0000256" key="2">
    <source>
        <dbReference type="ARBA" id="ARBA00022801"/>
    </source>
</evidence>
<organism evidence="3 4">
    <name type="scientific">Pendulispora albinea</name>
    <dbReference type="NCBI Taxonomy" id="2741071"/>
    <lineage>
        <taxon>Bacteria</taxon>
        <taxon>Pseudomonadati</taxon>
        <taxon>Myxococcota</taxon>
        <taxon>Myxococcia</taxon>
        <taxon>Myxococcales</taxon>
        <taxon>Sorangiineae</taxon>
        <taxon>Pendulisporaceae</taxon>
        <taxon>Pendulispora</taxon>
    </lineage>
</organism>
<evidence type="ECO:0008006" key="5">
    <source>
        <dbReference type="Google" id="ProtNLM"/>
    </source>
</evidence>
<name>A0ABZ2LXY1_9BACT</name>
<dbReference type="EMBL" id="CP089984">
    <property type="protein sequence ID" value="WXB15205.1"/>
    <property type="molecule type" value="Genomic_DNA"/>
</dbReference>
<keyword evidence="1" id="KW-0732">Signal</keyword>
<evidence type="ECO:0000313" key="3">
    <source>
        <dbReference type="EMBL" id="WXB15205.1"/>
    </source>
</evidence>
<dbReference type="RefSeq" id="WP_394824830.1">
    <property type="nucleotide sequence ID" value="NZ_CP089984.1"/>
</dbReference>
<accession>A0ABZ2LXY1</accession>
<dbReference type="Gene3D" id="3.40.50.1820">
    <property type="entry name" value="alpha/beta hydrolase"/>
    <property type="match status" value="1"/>
</dbReference>